<dbReference type="FunFam" id="3.20.20.100:FF:000015">
    <property type="entry name" value="Oxidoreductase, aldo/keto reductase family"/>
    <property type="match status" value="1"/>
</dbReference>
<dbReference type="HOGENOM" id="CLU_023205_0_1_1"/>
<dbReference type="PIRSF" id="PIRSF000097">
    <property type="entry name" value="AKR"/>
    <property type="match status" value="1"/>
</dbReference>
<evidence type="ECO:0000256" key="5">
    <source>
        <dbReference type="PIRSR" id="PIRSR000097-3"/>
    </source>
</evidence>
<evidence type="ECO:0000256" key="4">
    <source>
        <dbReference type="PIRSR" id="PIRSR000097-2"/>
    </source>
</evidence>
<dbReference type="AlphaFoldDB" id="A0A067P486"/>
<feature type="binding site" evidence="4">
    <location>
        <position position="110"/>
    </location>
    <ligand>
        <name>substrate</name>
    </ligand>
</feature>
<evidence type="ECO:0000256" key="1">
    <source>
        <dbReference type="ARBA" id="ARBA00007905"/>
    </source>
</evidence>
<dbReference type="InterPro" id="IPR020471">
    <property type="entry name" value="AKR"/>
</dbReference>
<keyword evidence="8" id="KW-1185">Reference proteome</keyword>
<dbReference type="Gene3D" id="3.20.20.100">
    <property type="entry name" value="NADP-dependent oxidoreductase domain"/>
    <property type="match status" value="1"/>
</dbReference>
<proteinExistence type="inferred from homology"/>
<sequence length="276" mass="30528">MAPLTPISTISMSSGFTMPVLGLGVFRNDDCQPACLAALECGYRHIDSARVYYNEAQVGEAVRKSGVPRDQVFITTKIYDLERGFDGALQAVDDSLKNFGFNYIDLYLIHSPLFGKTKRLETYRALLEAKEAGKIRTVGVSNYSPDHIEEIRAAGYELPAVNQVELHPFCQQQPIVEYCKKNGIVVQAYTPLVRGKLDSPVILEIAQKYNKTLAQVAVRWSLQSGLVPLPKSSQPKRVVANADVFDFELSPEDMTKIDALDRGKDGAVTWNPVDAA</sequence>
<dbReference type="Proteomes" id="UP000027265">
    <property type="component" value="Unassembled WGS sequence"/>
</dbReference>
<dbReference type="Pfam" id="PF00248">
    <property type="entry name" value="Aldo_ket_red"/>
    <property type="match status" value="1"/>
</dbReference>
<gene>
    <name evidence="7" type="ORF">JAAARDRAFT_165426</name>
</gene>
<dbReference type="OrthoDB" id="416253at2759"/>
<feature type="domain" description="NADP-dependent oxidoreductase" evidence="6">
    <location>
        <begin position="29"/>
        <end position="261"/>
    </location>
</feature>
<dbReference type="InterPro" id="IPR036812">
    <property type="entry name" value="NAD(P)_OxRdtase_dom_sf"/>
</dbReference>
<dbReference type="CDD" id="cd19071">
    <property type="entry name" value="AKR_AKR1-5-like"/>
    <property type="match status" value="1"/>
</dbReference>
<accession>A0A067P486</accession>
<dbReference type="PROSITE" id="PS00798">
    <property type="entry name" value="ALDOKETO_REDUCTASE_1"/>
    <property type="match status" value="1"/>
</dbReference>
<evidence type="ECO:0000313" key="7">
    <source>
        <dbReference type="EMBL" id="KDQ49723.1"/>
    </source>
</evidence>
<dbReference type="GO" id="GO:0016491">
    <property type="term" value="F:oxidoreductase activity"/>
    <property type="evidence" value="ECO:0007669"/>
    <property type="project" value="UniProtKB-KW"/>
</dbReference>
<dbReference type="InParanoid" id="A0A067P486"/>
<evidence type="ECO:0000256" key="2">
    <source>
        <dbReference type="ARBA" id="ARBA00023002"/>
    </source>
</evidence>
<evidence type="ECO:0000313" key="8">
    <source>
        <dbReference type="Proteomes" id="UP000027265"/>
    </source>
</evidence>
<evidence type="ECO:0000256" key="3">
    <source>
        <dbReference type="PIRSR" id="PIRSR000097-1"/>
    </source>
</evidence>
<dbReference type="SUPFAM" id="SSF51430">
    <property type="entry name" value="NAD(P)-linked oxidoreductase"/>
    <property type="match status" value="1"/>
</dbReference>
<dbReference type="InterPro" id="IPR018170">
    <property type="entry name" value="Aldo/ket_reductase_CS"/>
</dbReference>
<dbReference type="InterPro" id="IPR023210">
    <property type="entry name" value="NADP_OxRdtase_dom"/>
</dbReference>
<comment type="similarity">
    <text evidence="1">Belongs to the aldo/keto reductase family.</text>
</comment>
<keyword evidence="2" id="KW-0560">Oxidoreductase</keyword>
<dbReference type="STRING" id="933084.A0A067P486"/>
<reference evidence="8" key="1">
    <citation type="journal article" date="2014" name="Proc. Natl. Acad. Sci. U.S.A.">
        <title>Extensive sampling of basidiomycete genomes demonstrates inadequacy of the white-rot/brown-rot paradigm for wood decay fungi.</title>
        <authorList>
            <person name="Riley R."/>
            <person name="Salamov A.A."/>
            <person name="Brown D.W."/>
            <person name="Nagy L.G."/>
            <person name="Floudas D."/>
            <person name="Held B.W."/>
            <person name="Levasseur A."/>
            <person name="Lombard V."/>
            <person name="Morin E."/>
            <person name="Otillar R."/>
            <person name="Lindquist E.A."/>
            <person name="Sun H."/>
            <person name="LaButti K.M."/>
            <person name="Schmutz J."/>
            <person name="Jabbour D."/>
            <person name="Luo H."/>
            <person name="Baker S.E."/>
            <person name="Pisabarro A.G."/>
            <person name="Walton J.D."/>
            <person name="Blanchette R.A."/>
            <person name="Henrissat B."/>
            <person name="Martin F."/>
            <person name="Cullen D."/>
            <person name="Hibbett D.S."/>
            <person name="Grigoriev I.V."/>
        </authorList>
    </citation>
    <scope>NUCLEOTIDE SEQUENCE [LARGE SCALE GENOMIC DNA]</scope>
    <source>
        <strain evidence="8">MUCL 33604</strain>
    </source>
</reference>
<name>A0A067P486_9AGAM</name>
<dbReference type="PROSITE" id="PS00062">
    <property type="entry name" value="ALDOKETO_REDUCTASE_2"/>
    <property type="match status" value="1"/>
</dbReference>
<protein>
    <recommendedName>
        <fullName evidence="6">NADP-dependent oxidoreductase domain-containing protein</fullName>
    </recommendedName>
</protein>
<dbReference type="EMBL" id="KL197776">
    <property type="protein sequence ID" value="KDQ49723.1"/>
    <property type="molecule type" value="Genomic_DNA"/>
</dbReference>
<feature type="site" description="Lowers pKa of active site Tyr" evidence="5">
    <location>
        <position position="77"/>
    </location>
</feature>
<dbReference type="PANTHER" id="PTHR43827:SF13">
    <property type="entry name" value="ALDO_KETO REDUCTASE FAMILY PROTEIN"/>
    <property type="match status" value="1"/>
</dbReference>
<dbReference type="PRINTS" id="PR00069">
    <property type="entry name" value="ALDKETRDTASE"/>
</dbReference>
<organism evidence="7 8">
    <name type="scientific">Jaapia argillacea MUCL 33604</name>
    <dbReference type="NCBI Taxonomy" id="933084"/>
    <lineage>
        <taxon>Eukaryota</taxon>
        <taxon>Fungi</taxon>
        <taxon>Dikarya</taxon>
        <taxon>Basidiomycota</taxon>
        <taxon>Agaricomycotina</taxon>
        <taxon>Agaricomycetes</taxon>
        <taxon>Agaricomycetidae</taxon>
        <taxon>Jaapiales</taxon>
        <taxon>Jaapiaceae</taxon>
        <taxon>Jaapia</taxon>
    </lineage>
</organism>
<dbReference type="PANTHER" id="PTHR43827">
    <property type="entry name" value="2,5-DIKETO-D-GLUCONIC ACID REDUCTASE"/>
    <property type="match status" value="1"/>
</dbReference>
<feature type="active site" description="Proton donor" evidence="3">
    <location>
        <position position="52"/>
    </location>
</feature>
<evidence type="ECO:0000259" key="6">
    <source>
        <dbReference type="Pfam" id="PF00248"/>
    </source>
</evidence>